<dbReference type="AlphaFoldDB" id="A0A1B1AD00"/>
<dbReference type="STRING" id="1759059.ATE48_00075"/>
<accession>A0A1B1AD00</accession>
<organism evidence="1 2">
    <name type="scientific">Candidatus Viadribacter manganicus</name>
    <dbReference type="NCBI Taxonomy" id="1759059"/>
    <lineage>
        <taxon>Bacteria</taxon>
        <taxon>Pseudomonadati</taxon>
        <taxon>Pseudomonadota</taxon>
        <taxon>Alphaproteobacteria</taxon>
        <taxon>Hyphomonadales</taxon>
        <taxon>Hyphomonadaceae</taxon>
        <taxon>Candidatus Viadribacter</taxon>
    </lineage>
</organism>
<dbReference type="Proteomes" id="UP000092498">
    <property type="component" value="Chromosome"/>
</dbReference>
<proteinExistence type="predicted"/>
<dbReference type="InParanoid" id="A0A1B1AD00"/>
<evidence type="ECO:0000313" key="1">
    <source>
        <dbReference type="EMBL" id="ANP44431.1"/>
    </source>
</evidence>
<dbReference type="KEGG" id="cbot:ATE48_00075"/>
<evidence type="ECO:0000313" key="2">
    <source>
        <dbReference type="Proteomes" id="UP000092498"/>
    </source>
</evidence>
<protein>
    <submittedName>
        <fullName evidence="1">Uncharacterized protein</fullName>
    </submittedName>
</protein>
<sequence>MHRQLTAPIKIAPLESAGAPQIIKFVNFTSASDSRLEVHINRAEVGCVRDSHGKTIILFHAITATETVIGSLATVVAALEQTR</sequence>
<keyword evidence="2" id="KW-1185">Reference proteome</keyword>
<reference evidence="1 2" key="1">
    <citation type="submission" date="2015-11" db="EMBL/GenBank/DDBJ databases">
        <title>Whole-Genome Sequence of Candidatus Oderbacter manganicum from the National Park Lower Oder Valley, Germany.</title>
        <authorList>
            <person name="Braun B."/>
            <person name="Liere K."/>
            <person name="Szewzyk U."/>
        </authorList>
    </citation>
    <scope>NUCLEOTIDE SEQUENCE [LARGE SCALE GENOMIC DNA]</scope>
    <source>
        <strain evidence="1 2">OTSz_A_272</strain>
    </source>
</reference>
<dbReference type="EMBL" id="CP013244">
    <property type="protein sequence ID" value="ANP44431.1"/>
    <property type="molecule type" value="Genomic_DNA"/>
</dbReference>
<name>A0A1B1AD00_9PROT</name>
<gene>
    <name evidence="1" type="ORF">ATE48_00075</name>
</gene>